<dbReference type="SUPFAM" id="SSF53098">
    <property type="entry name" value="Ribonuclease H-like"/>
    <property type="match status" value="1"/>
</dbReference>
<dbReference type="GO" id="GO:0003676">
    <property type="term" value="F:nucleic acid binding"/>
    <property type="evidence" value="ECO:0007669"/>
    <property type="project" value="InterPro"/>
</dbReference>
<proteinExistence type="predicted"/>
<dbReference type="AlphaFoldDB" id="A0AAQ3QL33"/>
<evidence type="ECO:0000259" key="1">
    <source>
        <dbReference type="Pfam" id="PF13456"/>
    </source>
</evidence>
<gene>
    <name evidence="2" type="ORF">Cni_G21850</name>
</gene>
<reference evidence="2 3" key="1">
    <citation type="submission" date="2023-10" db="EMBL/GenBank/DDBJ databases">
        <title>Chromosome-scale genome assembly provides insights into flower coloration mechanisms of Canna indica.</title>
        <authorList>
            <person name="Li C."/>
        </authorList>
    </citation>
    <scope>NUCLEOTIDE SEQUENCE [LARGE SCALE GENOMIC DNA]</scope>
    <source>
        <tissue evidence="2">Flower</tissue>
    </source>
</reference>
<dbReference type="Pfam" id="PF13456">
    <property type="entry name" value="RVT_3"/>
    <property type="match status" value="1"/>
</dbReference>
<dbReference type="InterPro" id="IPR044730">
    <property type="entry name" value="RNase_H-like_dom_plant"/>
</dbReference>
<dbReference type="PANTHER" id="PTHR47723">
    <property type="entry name" value="OS05G0353850 PROTEIN"/>
    <property type="match status" value="1"/>
</dbReference>
<evidence type="ECO:0000313" key="2">
    <source>
        <dbReference type="EMBL" id="WOL13081.1"/>
    </source>
</evidence>
<keyword evidence="2" id="KW-0808">Transferase</keyword>
<dbReference type="Gene3D" id="3.30.420.10">
    <property type="entry name" value="Ribonuclease H-like superfamily/Ribonuclease H"/>
    <property type="match status" value="1"/>
</dbReference>
<dbReference type="Proteomes" id="UP001327560">
    <property type="component" value="Chromosome 7"/>
</dbReference>
<dbReference type="GO" id="GO:0003964">
    <property type="term" value="F:RNA-directed DNA polymerase activity"/>
    <property type="evidence" value="ECO:0007669"/>
    <property type="project" value="UniProtKB-KW"/>
</dbReference>
<sequence length="411" mass="45864">MVGTKWNFDIIRDLFGDIQSRNISQIYIPMKDMDDKWIWALNAKGKLCCKIAYNFMKSKLCSKDIPALNRANMWNSDTLPKIKIFAWKLLWKRLPTTSAGIHSLLCRVLAEVQVNSTPYVIKNSVREAEKENNSSILHLVGNFVMQHGDFFNIFCDAAWLPDNYEAGMGFLISDSEDRILFADSFSKFVDSPLYAEIWSIWLAVNKAKDLSLKNIRLHFDCQTAINFLNCKCKPPWSLKVLVADILKVASVVNVTNWTHINRSANAYAHNLAKAGLSFHGEVAVNCLQVSKRQAEPFNVSLLSASVTPLQRQGVQSQSDAVYSSHKGNRVDASEIFHESVPPDSPSLEAHGSYLCVSPVNSVNATLDSHVKTFDSSFFNKVIPHKEDTSVHVAGEGCTARVLCSLSSASVQ</sequence>
<protein>
    <submittedName>
        <fullName evidence="2">Reverse transcriptase</fullName>
    </submittedName>
</protein>
<evidence type="ECO:0000313" key="3">
    <source>
        <dbReference type="Proteomes" id="UP001327560"/>
    </source>
</evidence>
<dbReference type="CDD" id="cd06222">
    <property type="entry name" value="RNase_H_like"/>
    <property type="match status" value="1"/>
</dbReference>
<organism evidence="2 3">
    <name type="scientific">Canna indica</name>
    <name type="common">Indian-shot</name>
    <dbReference type="NCBI Taxonomy" id="4628"/>
    <lineage>
        <taxon>Eukaryota</taxon>
        <taxon>Viridiplantae</taxon>
        <taxon>Streptophyta</taxon>
        <taxon>Embryophyta</taxon>
        <taxon>Tracheophyta</taxon>
        <taxon>Spermatophyta</taxon>
        <taxon>Magnoliopsida</taxon>
        <taxon>Liliopsida</taxon>
        <taxon>Zingiberales</taxon>
        <taxon>Cannaceae</taxon>
        <taxon>Canna</taxon>
    </lineage>
</organism>
<feature type="domain" description="RNase H type-1" evidence="1">
    <location>
        <begin position="155"/>
        <end position="274"/>
    </location>
</feature>
<dbReference type="InterPro" id="IPR012337">
    <property type="entry name" value="RNaseH-like_sf"/>
</dbReference>
<dbReference type="EMBL" id="CP136896">
    <property type="protein sequence ID" value="WOL13081.1"/>
    <property type="molecule type" value="Genomic_DNA"/>
</dbReference>
<dbReference type="InterPro" id="IPR002156">
    <property type="entry name" value="RNaseH_domain"/>
</dbReference>
<name>A0AAQ3QL33_9LILI</name>
<accession>A0AAQ3QL33</accession>
<dbReference type="GO" id="GO:0004523">
    <property type="term" value="F:RNA-DNA hybrid ribonuclease activity"/>
    <property type="evidence" value="ECO:0007669"/>
    <property type="project" value="InterPro"/>
</dbReference>
<dbReference type="PANTHER" id="PTHR47723:SF21">
    <property type="entry name" value="POLYNUCLEOTIDYL TRANSFERASE, RIBONUCLEASE H-LIKE SUPERFAMILY PROTEIN"/>
    <property type="match status" value="1"/>
</dbReference>
<keyword evidence="3" id="KW-1185">Reference proteome</keyword>
<dbReference type="InterPro" id="IPR036397">
    <property type="entry name" value="RNaseH_sf"/>
</dbReference>
<keyword evidence="2" id="KW-0695">RNA-directed DNA polymerase</keyword>
<keyword evidence="2" id="KW-0548">Nucleotidyltransferase</keyword>
<dbReference type="InterPro" id="IPR053151">
    <property type="entry name" value="RNase_H-like"/>
</dbReference>